<dbReference type="AlphaFoldDB" id="A0A382XTC2"/>
<reference evidence="1" key="1">
    <citation type="submission" date="2018-05" db="EMBL/GenBank/DDBJ databases">
        <authorList>
            <person name="Lanie J.A."/>
            <person name="Ng W.-L."/>
            <person name="Kazmierczak K.M."/>
            <person name="Andrzejewski T.M."/>
            <person name="Davidsen T.M."/>
            <person name="Wayne K.J."/>
            <person name="Tettelin H."/>
            <person name="Glass J.I."/>
            <person name="Rusch D."/>
            <person name="Podicherti R."/>
            <person name="Tsui H.-C.T."/>
            <person name="Winkler M.E."/>
        </authorList>
    </citation>
    <scope>NUCLEOTIDE SEQUENCE</scope>
</reference>
<protein>
    <submittedName>
        <fullName evidence="1">Uncharacterized protein</fullName>
    </submittedName>
</protein>
<sequence length="38" mass="4314">TQSPGRSVAWVRVDTPLRRHPGLHARPIRSCWMTSVSD</sequence>
<gene>
    <name evidence="1" type="ORF">METZ01_LOCUS427087</name>
</gene>
<feature type="non-terminal residue" evidence="1">
    <location>
        <position position="38"/>
    </location>
</feature>
<name>A0A382XTC2_9ZZZZ</name>
<dbReference type="EMBL" id="UINC01170270">
    <property type="protein sequence ID" value="SVD74233.1"/>
    <property type="molecule type" value="Genomic_DNA"/>
</dbReference>
<feature type="non-terminal residue" evidence="1">
    <location>
        <position position="1"/>
    </location>
</feature>
<organism evidence="1">
    <name type="scientific">marine metagenome</name>
    <dbReference type="NCBI Taxonomy" id="408172"/>
    <lineage>
        <taxon>unclassified sequences</taxon>
        <taxon>metagenomes</taxon>
        <taxon>ecological metagenomes</taxon>
    </lineage>
</organism>
<evidence type="ECO:0000313" key="1">
    <source>
        <dbReference type="EMBL" id="SVD74233.1"/>
    </source>
</evidence>
<accession>A0A382XTC2</accession>
<proteinExistence type="predicted"/>